<reference evidence="1" key="1">
    <citation type="journal article" date="2014" name="Int. J. Syst. Evol. Microbiol.">
        <title>Complete genome sequence of Corynebacterium casei LMG S-19264T (=DSM 44701T), isolated from a smear-ripened cheese.</title>
        <authorList>
            <consortium name="US DOE Joint Genome Institute (JGI-PGF)"/>
            <person name="Walter F."/>
            <person name="Albersmeier A."/>
            <person name="Kalinowski J."/>
            <person name="Ruckert C."/>
        </authorList>
    </citation>
    <scope>NUCLEOTIDE SEQUENCE</scope>
    <source>
        <strain evidence="1">CCM 7684</strain>
    </source>
</reference>
<comment type="caution">
    <text evidence="1">The sequence shown here is derived from an EMBL/GenBank/DDBJ whole genome shotgun (WGS) entry which is preliminary data.</text>
</comment>
<evidence type="ECO:0000313" key="2">
    <source>
        <dbReference type="Proteomes" id="UP000602745"/>
    </source>
</evidence>
<sequence>MTAAKGKHLTVRATAVGYHGGRLREVGEVFGYALAAGARLPRWVVAVRRGRKTRGTSSRGLALGSTT</sequence>
<accession>A0A8J2YNN0</accession>
<dbReference type="EMBL" id="BMCP01000013">
    <property type="protein sequence ID" value="GGE55696.1"/>
    <property type="molecule type" value="Genomic_DNA"/>
</dbReference>
<name>A0A8J2YNN0_9RHOB</name>
<reference evidence="1" key="2">
    <citation type="submission" date="2020-09" db="EMBL/GenBank/DDBJ databases">
        <authorList>
            <person name="Sun Q."/>
            <person name="Sedlacek I."/>
        </authorList>
    </citation>
    <scope>NUCLEOTIDE SEQUENCE</scope>
    <source>
        <strain evidence="1">CCM 7684</strain>
    </source>
</reference>
<dbReference type="Proteomes" id="UP000602745">
    <property type="component" value="Unassembled WGS sequence"/>
</dbReference>
<keyword evidence="2" id="KW-1185">Reference proteome</keyword>
<organism evidence="1 2">
    <name type="scientific">Agaricicola taiwanensis</name>
    <dbReference type="NCBI Taxonomy" id="591372"/>
    <lineage>
        <taxon>Bacteria</taxon>
        <taxon>Pseudomonadati</taxon>
        <taxon>Pseudomonadota</taxon>
        <taxon>Alphaproteobacteria</taxon>
        <taxon>Rhodobacterales</taxon>
        <taxon>Paracoccaceae</taxon>
        <taxon>Agaricicola</taxon>
    </lineage>
</organism>
<dbReference type="AlphaFoldDB" id="A0A8J2YNN0"/>
<evidence type="ECO:0000313" key="1">
    <source>
        <dbReference type="EMBL" id="GGE55696.1"/>
    </source>
</evidence>
<protein>
    <submittedName>
        <fullName evidence="1">Uncharacterized protein</fullName>
    </submittedName>
</protein>
<gene>
    <name evidence="1" type="ORF">GCM10007276_35960</name>
</gene>
<proteinExistence type="predicted"/>